<dbReference type="EMBL" id="CAJVPY010002971">
    <property type="protein sequence ID" value="CAG8577164.1"/>
    <property type="molecule type" value="Genomic_DNA"/>
</dbReference>
<evidence type="ECO:0000256" key="2">
    <source>
        <dbReference type="ARBA" id="ARBA00022737"/>
    </source>
</evidence>
<dbReference type="InterPro" id="IPR013087">
    <property type="entry name" value="Znf_C2H2_type"/>
</dbReference>
<evidence type="ECO:0000313" key="8">
    <source>
        <dbReference type="EMBL" id="CAG8577164.1"/>
    </source>
</evidence>
<dbReference type="Gene3D" id="3.30.160.60">
    <property type="entry name" value="Classic Zinc Finger"/>
    <property type="match status" value="1"/>
</dbReference>
<sequence length="401" mass="46041">MDNDDEGGYDPRDFVYSQSSDSGSDDEMINLKIKNLKYREYQAPVSRNINNTANQKELTTEYYNSEGENSMDSFCRKLQKLDVDTSQYTLSFSKLLSTPRSNIPSDYSDSADEHLKTPQNYSRSKFTCIRLSDTFSSSAKWNNSYSQSLQTSKSVDNNTLHSIEDPLQFGCNHPEYPITKLPSKTLSSYSHQKKTLNNQQIMKNTIPTRSNPKRTSTIILPSYENKQKVKRLIVCKKTSCGKSFATESELEVHEQTIHPYKCHYCNSRFDKTYSVEKHMYLHTLKFPMECEVPGCGNIFYANKPYEKNTKKLVVENVNNERSKVSTTNKRSGVNEDNKGFVENVNNERSKVNTNNKRSGVNEDDKGHKINMNNKRCRVSADNESSEVRVDRVVVVITDINR</sequence>
<dbReference type="SUPFAM" id="SSF57667">
    <property type="entry name" value="beta-beta-alpha zinc fingers"/>
    <property type="match status" value="1"/>
</dbReference>
<accession>A0A9N9BT00</accession>
<reference evidence="8" key="1">
    <citation type="submission" date="2021-06" db="EMBL/GenBank/DDBJ databases">
        <authorList>
            <person name="Kallberg Y."/>
            <person name="Tangrot J."/>
            <person name="Rosling A."/>
        </authorList>
    </citation>
    <scope>NUCLEOTIDE SEQUENCE</scope>
    <source>
        <strain evidence="8">MA453B</strain>
    </source>
</reference>
<evidence type="ECO:0000256" key="6">
    <source>
        <dbReference type="SAM" id="MobiDB-lite"/>
    </source>
</evidence>
<evidence type="ECO:0000259" key="7">
    <source>
        <dbReference type="PROSITE" id="PS50157"/>
    </source>
</evidence>
<dbReference type="PANTHER" id="PTHR24379">
    <property type="entry name" value="KRAB AND ZINC FINGER DOMAIN-CONTAINING"/>
    <property type="match status" value="1"/>
</dbReference>
<comment type="caution">
    <text evidence="8">The sequence shown here is derived from an EMBL/GenBank/DDBJ whole genome shotgun (WGS) entry which is preliminary data.</text>
</comment>
<evidence type="ECO:0000313" key="9">
    <source>
        <dbReference type="Proteomes" id="UP000789405"/>
    </source>
</evidence>
<keyword evidence="3 5" id="KW-0863">Zinc-finger</keyword>
<protein>
    <submittedName>
        <fullName evidence="8">16918_t:CDS:1</fullName>
    </submittedName>
</protein>
<feature type="domain" description="C2H2-type" evidence="7">
    <location>
        <begin position="233"/>
        <end position="258"/>
    </location>
</feature>
<dbReference type="PROSITE" id="PS00028">
    <property type="entry name" value="ZINC_FINGER_C2H2_1"/>
    <property type="match status" value="2"/>
</dbReference>
<proteinExistence type="predicted"/>
<feature type="domain" description="C2H2-type" evidence="7">
    <location>
        <begin position="260"/>
        <end position="287"/>
    </location>
</feature>
<feature type="region of interest" description="Disordered" evidence="6">
    <location>
        <begin position="1"/>
        <end position="26"/>
    </location>
</feature>
<keyword evidence="1" id="KW-0479">Metal-binding</keyword>
<evidence type="ECO:0000256" key="5">
    <source>
        <dbReference type="PROSITE-ProRule" id="PRU00042"/>
    </source>
</evidence>
<dbReference type="AlphaFoldDB" id="A0A9N9BT00"/>
<dbReference type="PANTHER" id="PTHR24379:SF121">
    <property type="entry name" value="C2H2-TYPE DOMAIN-CONTAINING PROTEIN"/>
    <property type="match status" value="1"/>
</dbReference>
<keyword evidence="9" id="KW-1185">Reference proteome</keyword>
<dbReference type="GO" id="GO:0008270">
    <property type="term" value="F:zinc ion binding"/>
    <property type="evidence" value="ECO:0007669"/>
    <property type="project" value="UniProtKB-KW"/>
</dbReference>
<name>A0A9N9BT00_9GLOM</name>
<evidence type="ECO:0000256" key="4">
    <source>
        <dbReference type="ARBA" id="ARBA00022833"/>
    </source>
</evidence>
<organism evidence="8 9">
    <name type="scientific">Dentiscutata erythropus</name>
    <dbReference type="NCBI Taxonomy" id="1348616"/>
    <lineage>
        <taxon>Eukaryota</taxon>
        <taxon>Fungi</taxon>
        <taxon>Fungi incertae sedis</taxon>
        <taxon>Mucoromycota</taxon>
        <taxon>Glomeromycotina</taxon>
        <taxon>Glomeromycetes</taxon>
        <taxon>Diversisporales</taxon>
        <taxon>Gigasporaceae</taxon>
        <taxon>Dentiscutata</taxon>
    </lineage>
</organism>
<evidence type="ECO:0000256" key="1">
    <source>
        <dbReference type="ARBA" id="ARBA00022723"/>
    </source>
</evidence>
<dbReference type="OrthoDB" id="5428132at2759"/>
<evidence type="ECO:0000256" key="3">
    <source>
        <dbReference type="ARBA" id="ARBA00022771"/>
    </source>
</evidence>
<gene>
    <name evidence="8" type="ORF">DERYTH_LOCUS6500</name>
</gene>
<feature type="region of interest" description="Disordered" evidence="6">
    <location>
        <begin position="348"/>
        <end position="369"/>
    </location>
</feature>
<dbReference type="Proteomes" id="UP000789405">
    <property type="component" value="Unassembled WGS sequence"/>
</dbReference>
<dbReference type="InterPro" id="IPR036236">
    <property type="entry name" value="Znf_C2H2_sf"/>
</dbReference>
<keyword evidence="4" id="KW-0862">Zinc</keyword>
<keyword evidence="2" id="KW-0677">Repeat</keyword>
<dbReference type="SMART" id="SM00355">
    <property type="entry name" value="ZnF_C2H2"/>
    <property type="match status" value="2"/>
</dbReference>
<dbReference type="PROSITE" id="PS50157">
    <property type="entry name" value="ZINC_FINGER_C2H2_2"/>
    <property type="match status" value="2"/>
</dbReference>